<dbReference type="PANTHER" id="PTHR24379:SF121">
    <property type="entry name" value="C2H2-TYPE DOMAIN-CONTAINING PROTEIN"/>
    <property type="match status" value="1"/>
</dbReference>
<feature type="domain" description="C2H2-type" evidence="6">
    <location>
        <begin position="243"/>
        <end position="270"/>
    </location>
</feature>
<dbReference type="Gene3D" id="3.30.160.60">
    <property type="entry name" value="Classic Zinc Finger"/>
    <property type="match status" value="4"/>
</dbReference>
<dbReference type="AlphaFoldDB" id="A0A9D4M934"/>
<organism evidence="7 8">
    <name type="scientific">Dreissena polymorpha</name>
    <name type="common">Zebra mussel</name>
    <name type="synonym">Mytilus polymorpha</name>
    <dbReference type="NCBI Taxonomy" id="45954"/>
    <lineage>
        <taxon>Eukaryota</taxon>
        <taxon>Metazoa</taxon>
        <taxon>Spiralia</taxon>
        <taxon>Lophotrochozoa</taxon>
        <taxon>Mollusca</taxon>
        <taxon>Bivalvia</taxon>
        <taxon>Autobranchia</taxon>
        <taxon>Heteroconchia</taxon>
        <taxon>Euheterodonta</taxon>
        <taxon>Imparidentia</taxon>
        <taxon>Neoheterodontei</taxon>
        <taxon>Myida</taxon>
        <taxon>Dreissenoidea</taxon>
        <taxon>Dreissenidae</taxon>
        <taxon>Dreissena</taxon>
    </lineage>
</organism>
<comment type="caution">
    <text evidence="7">The sequence shown here is derived from an EMBL/GenBank/DDBJ whole genome shotgun (WGS) entry which is preliminary data.</text>
</comment>
<evidence type="ECO:0000259" key="6">
    <source>
        <dbReference type="PROSITE" id="PS50157"/>
    </source>
</evidence>
<feature type="domain" description="C2H2-type" evidence="6">
    <location>
        <begin position="281"/>
        <end position="304"/>
    </location>
</feature>
<keyword evidence="2" id="KW-0677">Repeat</keyword>
<keyword evidence="8" id="KW-1185">Reference proteome</keyword>
<keyword evidence="1" id="KW-0479">Metal-binding</keyword>
<accession>A0A9D4M934</accession>
<dbReference type="InterPro" id="IPR036236">
    <property type="entry name" value="Znf_C2H2_sf"/>
</dbReference>
<sequence length="398" mass="46026">MSNIFIGNLNEAGSFIVDGQLSESGIKIIPKNNLLSNEVTRVLPCRLNETSKIRLDSIILKKTDGTTVNICLKPISREVITSHDKIKLNNDSRDLRAYVFCEDNTNFESDVSELDAESDFEDDYVEDTGIAERTQSNIDKAKKISHHLSNTPILCKHCGVLLPSLSQSKQHYNLKHNKTWSLQCDECDYKTKYSATLKRHKDMHKFHRGEIEKNHDCPVCGKKILHAYNLKTHMKLHELPKPFTCSLCGKQFTQKNNYLLHCRRHEKTNDQDGKFCRKHQFPCIECGKLFKWKHDAKKHYRNVHLRLLKFPCSQCNKAFADKSALNIHIASAHVKQKEFACSNCKKMFNNKYQLAGHIREKHNLEYKYEKQYKRSKNNGGKDKKDINIDLTNSTLVTS</sequence>
<dbReference type="OrthoDB" id="6061248at2759"/>
<feature type="domain" description="C2H2-type" evidence="6">
    <location>
        <begin position="339"/>
        <end position="367"/>
    </location>
</feature>
<proteinExistence type="predicted"/>
<dbReference type="GO" id="GO:0008270">
    <property type="term" value="F:zinc ion binding"/>
    <property type="evidence" value="ECO:0007669"/>
    <property type="project" value="UniProtKB-KW"/>
</dbReference>
<reference evidence="7" key="1">
    <citation type="journal article" date="2019" name="bioRxiv">
        <title>The Genome of the Zebra Mussel, Dreissena polymorpha: A Resource for Invasive Species Research.</title>
        <authorList>
            <person name="McCartney M.A."/>
            <person name="Auch B."/>
            <person name="Kono T."/>
            <person name="Mallez S."/>
            <person name="Zhang Y."/>
            <person name="Obille A."/>
            <person name="Becker A."/>
            <person name="Abrahante J.E."/>
            <person name="Garbe J."/>
            <person name="Badalamenti J.P."/>
            <person name="Herman A."/>
            <person name="Mangelson H."/>
            <person name="Liachko I."/>
            <person name="Sullivan S."/>
            <person name="Sone E.D."/>
            <person name="Koren S."/>
            <person name="Silverstein K.A.T."/>
            <person name="Beckman K.B."/>
            <person name="Gohl D.M."/>
        </authorList>
    </citation>
    <scope>NUCLEOTIDE SEQUENCE</scope>
    <source>
        <strain evidence="7">Duluth1</strain>
        <tissue evidence="7">Whole animal</tissue>
    </source>
</reference>
<evidence type="ECO:0000256" key="1">
    <source>
        <dbReference type="ARBA" id="ARBA00022723"/>
    </source>
</evidence>
<name>A0A9D4M934_DREPO</name>
<dbReference type="PANTHER" id="PTHR24379">
    <property type="entry name" value="KRAB AND ZINC FINGER DOMAIN-CONTAINING"/>
    <property type="match status" value="1"/>
</dbReference>
<protein>
    <recommendedName>
        <fullName evidence="6">C2H2-type domain-containing protein</fullName>
    </recommendedName>
</protein>
<dbReference type="PROSITE" id="PS00028">
    <property type="entry name" value="ZINC_FINGER_C2H2_1"/>
    <property type="match status" value="5"/>
</dbReference>
<dbReference type="PROSITE" id="PS50157">
    <property type="entry name" value="ZINC_FINGER_C2H2_2"/>
    <property type="match status" value="6"/>
</dbReference>
<dbReference type="FunFam" id="3.30.160.60:FF:000446">
    <property type="entry name" value="Zinc finger protein"/>
    <property type="match status" value="1"/>
</dbReference>
<evidence type="ECO:0000313" key="8">
    <source>
        <dbReference type="Proteomes" id="UP000828390"/>
    </source>
</evidence>
<dbReference type="SUPFAM" id="SSF57667">
    <property type="entry name" value="beta-beta-alpha zinc fingers"/>
    <property type="match status" value="4"/>
</dbReference>
<reference evidence="7" key="2">
    <citation type="submission" date="2020-11" db="EMBL/GenBank/DDBJ databases">
        <authorList>
            <person name="McCartney M.A."/>
            <person name="Auch B."/>
            <person name="Kono T."/>
            <person name="Mallez S."/>
            <person name="Becker A."/>
            <person name="Gohl D.M."/>
            <person name="Silverstein K.A.T."/>
            <person name="Koren S."/>
            <person name="Bechman K.B."/>
            <person name="Herman A."/>
            <person name="Abrahante J.E."/>
            <person name="Garbe J."/>
        </authorList>
    </citation>
    <scope>NUCLEOTIDE SEQUENCE</scope>
    <source>
        <strain evidence="7">Duluth1</strain>
        <tissue evidence="7">Whole animal</tissue>
    </source>
</reference>
<dbReference type="SMART" id="SM00355">
    <property type="entry name" value="ZnF_C2H2"/>
    <property type="match status" value="7"/>
</dbReference>
<gene>
    <name evidence="7" type="ORF">DPMN_035227</name>
</gene>
<feature type="domain" description="C2H2-type" evidence="6">
    <location>
        <begin position="310"/>
        <end position="338"/>
    </location>
</feature>
<feature type="domain" description="C2H2-type" evidence="6">
    <location>
        <begin position="215"/>
        <end position="242"/>
    </location>
</feature>
<dbReference type="InterPro" id="IPR013087">
    <property type="entry name" value="Znf_C2H2_type"/>
</dbReference>
<evidence type="ECO:0000256" key="5">
    <source>
        <dbReference type="PROSITE-ProRule" id="PRU00042"/>
    </source>
</evidence>
<evidence type="ECO:0000313" key="7">
    <source>
        <dbReference type="EMBL" id="KAH3872014.1"/>
    </source>
</evidence>
<feature type="domain" description="C2H2-type" evidence="6">
    <location>
        <begin position="182"/>
        <end position="212"/>
    </location>
</feature>
<dbReference type="FunFam" id="3.30.160.60:FF:000110">
    <property type="entry name" value="Zinc finger protein-like"/>
    <property type="match status" value="1"/>
</dbReference>
<evidence type="ECO:0000256" key="3">
    <source>
        <dbReference type="ARBA" id="ARBA00022771"/>
    </source>
</evidence>
<evidence type="ECO:0000256" key="2">
    <source>
        <dbReference type="ARBA" id="ARBA00022737"/>
    </source>
</evidence>
<dbReference type="Pfam" id="PF00096">
    <property type="entry name" value="zf-C2H2"/>
    <property type="match status" value="2"/>
</dbReference>
<dbReference type="Proteomes" id="UP000828390">
    <property type="component" value="Unassembled WGS sequence"/>
</dbReference>
<evidence type="ECO:0000256" key="4">
    <source>
        <dbReference type="ARBA" id="ARBA00022833"/>
    </source>
</evidence>
<dbReference type="EMBL" id="JAIWYP010000002">
    <property type="protein sequence ID" value="KAH3872014.1"/>
    <property type="molecule type" value="Genomic_DNA"/>
</dbReference>
<keyword evidence="3 5" id="KW-0863">Zinc-finger</keyword>
<keyword evidence="4" id="KW-0862">Zinc</keyword>